<keyword evidence="3" id="KW-1185">Reference proteome</keyword>
<feature type="compositionally biased region" description="Low complexity" evidence="1">
    <location>
        <begin position="38"/>
        <end position="60"/>
    </location>
</feature>
<accession>A0A392LX80</accession>
<name>A0A392LX80_9FABA</name>
<protein>
    <submittedName>
        <fullName evidence="2">Uncharacterized protein</fullName>
    </submittedName>
</protein>
<comment type="caution">
    <text evidence="2">The sequence shown here is derived from an EMBL/GenBank/DDBJ whole genome shotgun (WGS) entry which is preliminary data.</text>
</comment>
<evidence type="ECO:0000313" key="2">
    <source>
        <dbReference type="EMBL" id="MCH79562.1"/>
    </source>
</evidence>
<evidence type="ECO:0000313" key="3">
    <source>
        <dbReference type="Proteomes" id="UP000265520"/>
    </source>
</evidence>
<reference evidence="2 3" key="1">
    <citation type="journal article" date="2018" name="Front. Plant Sci.">
        <title>Red Clover (Trifolium pratense) and Zigzag Clover (T. medium) - A Picture of Genomic Similarities and Differences.</title>
        <authorList>
            <person name="Dluhosova J."/>
            <person name="Istvanek J."/>
            <person name="Nedelnik J."/>
            <person name="Repkova J."/>
        </authorList>
    </citation>
    <scope>NUCLEOTIDE SEQUENCE [LARGE SCALE GENOMIC DNA]</scope>
    <source>
        <strain evidence="3">cv. 10/8</strain>
        <tissue evidence="2">Leaf</tissue>
    </source>
</reference>
<gene>
    <name evidence="2" type="ORF">A2U01_0000313</name>
</gene>
<dbReference type="AlphaFoldDB" id="A0A392LX80"/>
<feature type="region of interest" description="Disordered" evidence="1">
    <location>
        <begin position="27"/>
        <end position="68"/>
    </location>
</feature>
<proteinExistence type="predicted"/>
<evidence type="ECO:0000256" key="1">
    <source>
        <dbReference type="SAM" id="MobiDB-lite"/>
    </source>
</evidence>
<dbReference type="Proteomes" id="UP000265520">
    <property type="component" value="Unassembled WGS sequence"/>
</dbReference>
<dbReference type="EMBL" id="LXQA010000195">
    <property type="protein sequence ID" value="MCH79562.1"/>
    <property type="molecule type" value="Genomic_DNA"/>
</dbReference>
<sequence length="218" mass="24061">MSSGSYNQTDDGGDSFHTAVYRCVNSTPLYPQHTDPGSSPQSPSSPQSSVFGSELGSEIGSESHKTQNNSGLMLSEVEQQILEPEGLGIDLKSLTKAVDELHNQPRNGEIYESIYVHRDKIVKRLTFLSNKPGKLSIDEATEIYDASVLLKLPTRYIDGDAIDGDNFEAFKMYQESVHLAGQIAHSGVLLMHQGKMLKKKGRQLFDQSKSKLQEAKPF</sequence>
<organism evidence="2 3">
    <name type="scientific">Trifolium medium</name>
    <dbReference type="NCBI Taxonomy" id="97028"/>
    <lineage>
        <taxon>Eukaryota</taxon>
        <taxon>Viridiplantae</taxon>
        <taxon>Streptophyta</taxon>
        <taxon>Embryophyta</taxon>
        <taxon>Tracheophyta</taxon>
        <taxon>Spermatophyta</taxon>
        <taxon>Magnoliopsida</taxon>
        <taxon>eudicotyledons</taxon>
        <taxon>Gunneridae</taxon>
        <taxon>Pentapetalae</taxon>
        <taxon>rosids</taxon>
        <taxon>fabids</taxon>
        <taxon>Fabales</taxon>
        <taxon>Fabaceae</taxon>
        <taxon>Papilionoideae</taxon>
        <taxon>50 kb inversion clade</taxon>
        <taxon>NPAAA clade</taxon>
        <taxon>Hologalegina</taxon>
        <taxon>IRL clade</taxon>
        <taxon>Trifolieae</taxon>
        <taxon>Trifolium</taxon>
    </lineage>
</organism>